<dbReference type="OrthoDB" id="122910at2"/>
<dbReference type="Pfam" id="PF09849">
    <property type="entry name" value="DUF2076"/>
    <property type="match status" value="1"/>
</dbReference>
<dbReference type="AlphaFoldDB" id="A0A5C0AW03"/>
<proteinExistence type="predicted"/>
<dbReference type="RefSeq" id="WP_148815276.1">
    <property type="nucleotide sequence ID" value="NZ_CP043046.1"/>
</dbReference>
<feature type="compositionally biased region" description="Low complexity" evidence="1">
    <location>
        <begin position="82"/>
        <end position="107"/>
    </location>
</feature>
<evidence type="ECO:0000313" key="3">
    <source>
        <dbReference type="Proteomes" id="UP000325161"/>
    </source>
</evidence>
<organism evidence="2 3">
    <name type="scientific">Pigmentiphaga aceris</name>
    <dbReference type="NCBI Taxonomy" id="1940612"/>
    <lineage>
        <taxon>Bacteria</taxon>
        <taxon>Pseudomonadati</taxon>
        <taxon>Pseudomonadota</taxon>
        <taxon>Betaproteobacteria</taxon>
        <taxon>Burkholderiales</taxon>
        <taxon>Alcaligenaceae</taxon>
        <taxon>Pigmentiphaga</taxon>
    </lineage>
</organism>
<evidence type="ECO:0000256" key="1">
    <source>
        <dbReference type="SAM" id="MobiDB-lite"/>
    </source>
</evidence>
<feature type="region of interest" description="Disordered" evidence="1">
    <location>
        <begin position="192"/>
        <end position="248"/>
    </location>
</feature>
<dbReference type="EMBL" id="CP043046">
    <property type="protein sequence ID" value="QEI06559.1"/>
    <property type="molecule type" value="Genomic_DNA"/>
</dbReference>
<gene>
    <name evidence="2" type="ORF">FXN63_12500</name>
</gene>
<dbReference type="Proteomes" id="UP000325161">
    <property type="component" value="Chromosome"/>
</dbReference>
<feature type="region of interest" description="Disordered" evidence="1">
    <location>
        <begin position="70"/>
        <end position="159"/>
    </location>
</feature>
<feature type="compositionally biased region" description="Low complexity" evidence="1">
    <location>
        <begin position="140"/>
        <end position="159"/>
    </location>
</feature>
<dbReference type="InterPro" id="IPR018648">
    <property type="entry name" value="DUF2076"/>
</dbReference>
<protein>
    <submittedName>
        <fullName evidence="2">DUF2076 domain-containing protein</fullName>
    </submittedName>
</protein>
<accession>A0A5C0AW03</accession>
<feature type="compositionally biased region" description="Low complexity" evidence="1">
    <location>
        <begin position="195"/>
        <end position="209"/>
    </location>
</feature>
<reference evidence="2 3" key="1">
    <citation type="submission" date="2019-08" db="EMBL/GenBank/DDBJ databases">
        <title>Amphibian skin-associated Pigmentiphaga: genome sequence and occurrence across geography and hosts.</title>
        <authorList>
            <person name="Bletz M.C."/>
            <person name="Bunk B."/>
            <person name="Sproeer C."/>
            <person name="Biwer P."/>
            <person name="Reiter S."/>
            <person name="Rabemananjara F.C.E."/>
            <person name="Schulz S."/>
            <person name="Overmann J."/>
            <person name="Vences M."/>
        </authorList>
    </citation>
    <scope>NUCLEOTIDE SEQUENCE [LARGE SCALE GENOMIC DNA]</scope>
    <source>
        <strain evidence="2 3">Mada1488</strain>
    </source>
</reference>
<evidence type="ECO:0000313" key="2">
    <source>
        <dbReference type="EMBL" id="QEI06559.1"/>
    </source>
</evidence>
<keyword evidence="3" id="KW-1185">Reference proteome</keyword>
<name>A0A5C0AW03_9BURK</name>
<sequence length="248" mass="25095">MNNEDRIAIEGVFSRLQEVERQGGPREPEAEQFIRSRIDAQPGAAYYLAQTVLVQEHALKSAQQKITELEQRAAAPAPAPAPQAGFAADTARPSGLSGLSAGFFGRSPPASQQGSQPLSAAGTPLSAAGTPLQGGTPPVGSQFGQSAQPAQPQAPSRAGGFLAGAAHTAMGVAGGMMLGSMLGNMFGGGADKTAEAAAAEAKPEPTADAGAQSDSQFDTPNDAPSDVAYDNSDSGFGFFDDGGDFDEV</sequence>
<dbReference type="KEGG" id="pacr:FXN63_12500"/>
<feature type="compositionally biased region" description="Polar residues" evidence="1">
    <location>
        <begin position="109"/>
        <end position="118"/>
    </location>
</feature>